<evidence type="ECO:0000256" key="4">
    <source>
        <dbReference type="ARBA" id="ARBA00022763"/>
    </source>
</evidence>
<dbReference type="GO" id="GO:0003906">
    <property type="term" value="F:DNA-(apurinic or apyrimidinic site) endonuclease activity"/>
    <property type="evidence" value="ECO:0007669"/>
    <property type="project" value="TreeGrafter"/>
</dbReference>
<comment type="caution">
    <text evidence="12">The sequence shown here is derived from an EMBL/GenBank/DDBJ whole genome shotgun (WGS) entry which is preliminary data.</text>
</comment>
<feature type="domain" description="HhH-GPD" evidence="11">
    <location>
        <begin position="1"/>
        <end position="92"/>
    </location>
</feature>
<dbReference type="GO" id="GO:0051536">
    <property type="term" value="F:iron-sulfur cluster binding"/>
    <property type="evidence" value="ECO:0007669"/>
    <property type="project" value="UniProtKB-KW"/>
</dbReference>
<dbReference type="GO" id="GO:0006285">
    <property type="term" value="P:base-excision repair, AP site formation"/>
    <property type="evidence" value="ECO:0007669"/>
    <property type="project" value="TreeGrafter"/>
</dbReference>
<name>X1VVJ8_9ZZZZ</name>
<evidence type="ECO:0000313" key="12">
    <source>
        <dbReference type="EMBL" id="GAJ22051.1"/>
    </source>
</evidence>
<reference evidence="12" key="1">
    <citation type="journal article" date="2014" name="Front. Microbiol.">
        <title>High frequency of phylogenetically diverse reductive dehalogenase-homologous genes in deep subseafloor sedimentary metagenomes.</title>
        <authorList>
            <person name="Kawai M."/>
            <person name="Futagami T."/>
            <person name="Toyoda A."/>
            <person name="Takaki Y."/>
            <person name="Nishi S."/>
            <person name="Hori S."/>
            <person name="Arai W."/>
            <person name="Tsubouchi T."/>
            <person name="Morono Y."/>
            <person name="Uchiyama I."/>
            <person name="Ito T."/>
            <person name="Fujiyama A."/>
            <person name="Inagaki F."/>
            <person name="Takami H."/>
        </authorList>
    </citation>
    <scope>NUCLEOTIDE SEQUENCE</scope>
    <source>
        <strain evidence="12">Expedition CK06-06</strain>
    </source>
</reference>
<dbReference type="InterPro" id="IPR011257">
    <property type="entry name" value="DNA_glycosylase"/>
</dbReference>
<dbReference type="SMART" id="SM00478">
    <property type="entry name" value="ENDO3c"/>
    <property type="match status" value="1"/>
</dbReference>
<keyword evidence="10" id="KW-0326">Glycosidase</keyword>
<dbReference type="PROSITE" id="PS00764">
    <property type="entry name" value="ENDONUCLEASE_III_1"/>
    <property type="match status" value="1"/>
</dbReference>
<comment type="similarity">
    <text evidence="2">Belongs to the Nth/MutY family.</text>
</comment>
<dbReference type="AlphaFoldDB" id="X1VVJ8"/>
<dbReference type="SUPFAM" id="SSF48150">
    <property type="entry name" value="DNA-glycosylase"/>
    <property type="match status" value="1"/>
</dbReference>
<proteinExistence type="inferred from homology"/>
<protein>
    <recommendedName>
        <fullName evidence="11">HhH-GPD domain-containing protein</fullName>
    </recommendedName>
</protein>
<keyword evidence="3" id="KW-0479">Metal-binding</keyword>
<dbReference type="GO" id="GO:0046872">
    <property type="term" value="F:metal ion binding"/>
    <property type="evidence" value="ECO:0007669"/>
    <property type="project" value="UniProtKB-KW"/>
</dbReference>
<evidence type="ECO:0000256" key="9">
    <source>
        <dbReference type="ARBA" id="ARBA00023239"/>
    </source>
</evidence>
<dbReference type="InterPro" id="IPR003265">
    <property type="entry name" value="HhH-GPD_domain"/>
</dbReference>
<gene>
    <name evidence="12" type="ORF">S12H4_55584</name>
</gene>
<keyword evidence="7" id="KW-0411">Iron-sulfur</keyword>
<keyword evidence="4" id="KW-0227">DNA damage</keyword>
<dbReference type="Gene3D" id="1.10.340.30">
    <property type="entry name" value="Hypothetical protein, domain 2"/>
    <property type="match status" value="1"/>
</dbReference>
<dbReference type="Pfam" id="PF00730">
    <property type="entry name" value="HhH-GPD"/>
    <property type="match status" value="1"/>
</dbReference>
<accession>X1VVJ8</accession>
<keyword evidence="5" id="KW-0378">Hydrolase</keyword>
<keyword evidence="6" id="KW-0408">Iron</keyword>
<comment type="cofactor">
    <cofactor evidence="1">
        <name>[4Fe-4S] cluster</name>
        <dbReference type="ChEBI" id="CHEBI:49883"/>
    </cofactor>
</comment>
<dbReference type="InterPro" id="IPR004035">
    <property type="entry name" value="Endouclease-III_FeS-bd_BS"/>
</dbReference>
<evidence type="ECO:0000259" key="11">
    <source>
        <dbReference type="SMART" id="SM00478"/>
    </source>
</evidence>
<evidence type="ECO:0000256" key="7">
    <source>
        <dbReference type="ARBA" id="ARBA00023014"/>
    </source>
</evidence>
<evidence type="ECO:0000256" key="6">
    <source>
        <dbReference type="ARBA" id="ARBA00023004"/>
    </source>
</evidence>
<dbReference type="PANTHER" id="PTHR43286">
    <property type="entry name" value="ENDONUCLEASE III-LIKE PROTEIN 1"/>
    <property type="match status" value="1"/>
</dbReference>
<dbReference type="Gene3D" id="1.10.1670.10">
    <property type="entry name" value="Helix-hairpin-Helix base-excision DNA repair enzymes (C-terminal)"/>
    <property type="match status" value="1"/>
</dbReference>
<dbReference type="CDD" id="cd00056">
    <property type="entry name" value="ENDO3c"/>
    <property type="match status" value="1"/>
</dbReference>
<dbReference type="InterPro" id="IPR023170">
    <property type="entry name" value="HhH_base_excis_C"/>
</dbReference>
<keyword evidence="9" id="KW-0456">Lyase</keyword>
<dbReference type="GO" id="GO:0006289">
    <property type="term" value="P:nucleotide-excision repair"/>
    <property type="evidence" value="ECO:0007669"/>
    <property type="project" value="TreeGrafter"/>
</dbReference>
<dbReference type="GO" id="GO:0000703">
    <property type="term" value="F:oxidized pyrimidine nucleobase lesion DNA N-glycosylase activity"/>
    <property type="evidence" value="ECO:0007669"/>
    <property type="project" value="TreeGrafter"/>
</dbReference>
<evidence type="ECO:0000256" key="5">
    <source>
        <dbReference type="ARBA" id="ARBA00022801"/>
    </source>
</evidence>
<keyword evidence="8" id="KW-0234">DNA repair</keyword>
<evidence type="ECO:0000256" key="1">
    <source>
        <dbReference type="ARBA" id="ARBA00001966"/>
    </source>
</evidence>
<evidence type="ECO:0000256" key="2">
    <source>
        <dbReference type="ARBA" id="ARBA00008343"/>
    </source>
</evidence>
<evidence type="ECO:0000256" key="8">
    <source>
        <dbReference type="ARBA" id="ARBA00023204"/>
    </source>
</evidence>
<feature type="non-terminal residue" evidence="12">
    <location>
        <position position="1"/>
    </location>
</feature>
<dbReference type="EMBL" id="BARW01035671">
    <property type="protein sequence ID" value="GAJ22051.1"/>
    <property type="molecule type" value="Genomic_DNA"/>
</dbReference>
<dbReference type="GO" id="GO:0016829">
    <property type="term" value="F:lyase activity"/>
    <property type="evidence" value="ECO:0007669"/>
    <property type="project" value="UniProtKB-KW"/>
</dbReference>
<evidence type="ECO:0000256" key="10">
    <source>
        <dbReference type="ARBA" id="ARBA00023295"/>
    </source>
</evidence>
<sequence>EQLVQKYDCQVPDQVDELLKFKGVGRKTANLVITLGYAKPGICVDTHVHRICNRWGYVKTLAPEETEFVLRKKLSPQYWIEFNDLLVTLGQNLCRPISPKCNLCPLEKFCDRVGVKR</sequence>
<evidence type="ECO:0000256" key="3">
    <source>
        <dbReference type="ARBA" id="ARBA00022723"/>
    </source>
</evidence>
<organism evidence="12">
    <name type="scientific">marine sediment metagenome</name>
    <dbReference type="NCBI Taxonomy" id="412755"/>
    <lineage>
        <taxon>unclassified sequences</taxon>
        <taxon>metagenomes</taxon>
        <taxon>ecological metagenomes</taxon>
    </lineage>
</organism>
<dbReference type="PANTHER" id="PTHR43286:SF1">
    <property type="entry name" value="ENDONUCLEASE III-LIKE PROTEIN 1"/>
    <property type="match status" value="1"/>
</dbReference>